<dbReference type="AlphaFoldDB" id="L0R5C8"/>
<dbReference type="EMBL" id="HF548103">
    <property type="protein sequence ID" value="CCO13814.1"/>
    <property type="molecule type" value="Genomic_DNA"/>
</dbReference>
<reference evidence="1" key="1">
    <citation type="submission" date="2012-10" db="EMBL/GenBank/DDBJ databases">
        <title>Direct identification of alternative open reading frame translation products in human.</title>
        <authorList>
            <person name="Vanderperre B."/>
            <person name="Lucier J.-F."/>
            <person name="Motard J."/>
            <person name="Tremblay G."/>
            <person name="Vanderperre S."/>
            <person name="Wisztorski M."/>
            <person name="Salzet M."/>
            <person name="Boisvert F.-M."/>
            <person name="Roucou X."/>
        </authorList>
    </citation>
    <scope>NUCLEOTIDE SEQUENCE</scope>
</reference>
<dbReference type="PeptideAtlas" id="L0R5C8"/>
<dbReference type="OrthoDB" id="5962at2759"/>
<proteinExistence type="predicted"/>
<sequence>MLQTLIRLGTDRHAPVVPATQENCLNLGGGGCSEPRSCHCTPVWATERDSISEKKKKRLGTDVILEEKDQADEVRIPRPFGLKDH</sequence>
<name>L0R5C8_HUMAN</name>
<evidence type="ECO:0000313" key="1">
    <source>
        <dbReference type="EMBL" id="CCO13814.1"/>
    </source>
</evidence>
<organism evidence="1">
    <name type="scientific">Homo sapiens</name>
    <name type="common">Human</name>
    <dbReference type="NCBI Taxonomy" id="9606"/>
    <lineage>
        <taxon>Eukaryota</taxon>
        <taxon>Metazoa</taxon>
        <taxon>Chordata</taxon>
        <taxon>Craniata</taxon>
        <taxon>Vertebrata</taxon>
        <taxon>Euteleostomi</taxon>
        <taxon>Mammalia</taxon>
        <taxon>Eutheria</taxon>
        <taxon>Euarchontoglires</taxon>
        <taxon>Primates</taxon>
        <taxon>Haplorrhini</taxon>
        <taxon>Catarrhini</taxon>
        <taxon>Hominidae</taxon>
        <taxon>Homo</taxon>
    </lineage>
</organism>
<dbReference type="ChiTaRS" id="SKA1">
    <property type="organism name" value="human"/>
</dbReference>
<gene>
    <name evidence="1" type="primary">SKA1</name>
</gene>
<protein>
    <submittedName>
        <fullName evidence="1">Alternative protein SKA1</fullName>
    </submittedName>
</protein>
<accession>L0R5C8</accession>